<dbReference type="Proteomes" id="UP000299102">
    <property type="component" value="Unassembled WGS sequence"/>
</dbReference>
<comment type="caution">
    <text evidence="1">The sequence shown here is derived from an EMBL/GenBank/DDBJ whole genome shotgun (WGS) entry which is preliminary data.</text>
</comment>
<protein>
    <submittedName>
        <fullName evidence="1">Uncharacterized protein</fullName>
    </submittedName>
</protein>
<evidence type="ECO:0000313" key="2">
    <source>
        <dbReference type="Proteomes" id="UP000299102"/>
    </source>
</evidence>
<evidence type="ECO:0000313" key="1">
    <source>
        <dbReference type="EMBL" id="GBP92621.1"/>
    </source>
</evidence>
<organism evidence="1 2">
    <name type="scientific">Eumeta variegata</name>
    <name type="common">Bagworm moth</name>
    <name type="synonym">Eumeta japonica</name>
    <dbReference type="NCBI Taxonomy" id="151549"/>
    <lineage>
        <taxon>Eukaryota</taxon>
        <taxon>Metazoa</taxon>
        <taxon>Ecdysozoa</taxon>
        <taxon>Arthropoda</taxon>
        <taxon>Hexapoda</taxon>
        <taxon>Insecta</taxon>
        <taxon>Pterygota</taxon>
        <taxon>Neoptera</taxon>
        <taxon>Endopterygota</taxon>
        <taxon>Lepidoptera</taxon>
        <taxon>Glossata</taxon>
        <taxon>Ditrysia</taxon>
        <taxon>Tineoidea</taxon>
        <taxon>Psychidae</taxon>
        <taxon>Oiketicinae</taxon>
        <taxon>Eumeta</taxon>
    </lineage>
</organism>
<name>A0A4C1ZUR7_EUMVA</name>
<dbReference type="EMBL" id="BGZK01002291">
    <property type="protein sequence ID" value="GBP92621.1"/>
    <property type="molecule type" value="Genomic_DNA"/>
</dbReference>
<sequence length="107" mass="12117">MWERIPQRSKRYPRPQAVIGPNGRLLLHENCINICCMSAQQSAVRHRPMETAKINQSGGLVIGQNGHNNVHLCPSPCTSKPTPLTTARHRIYLRGDRDVLSRHTSER</sequence>
<gene>
    <name evidence="1" type="ORF">EVAR_100443_1</name>
</gene>
<proteinExistence type="predicted"/>
<keyword evidence="2" id="KW-1185">Reference proteome</keyword>
<accession>A0A4C1ZUR7</accession>
<reference evidence="1 2" key="1">
    <citation type="journal article" date="2019" name="Commun. Biol.">
        <title>The bagworm genome reveals a unique fibroin gene that provides high tensile strength.</title>
        <authorList>
            <person name="Kono N."/>
            <person name="Nakamura H."/>
            <person name="Ohtoshi R."/>
            <person name="Tomita M."/>
            <person name="Numata K."/>
            <person name="Arakawa K."/>
        </authorList>
    </citation>
    <scope>NUCLEOTIDE SEQUENCE [LARGE SCALE GENOMIC DNA]</scope>
</reference>
<dbReference type="AlphaFoldDB" id="A0A4C1ZUR7"/>